<dbReference type="PROSITE" id="PS51935">
    <property type="entry name" value="NLPC_P60"/>
    <property type="match status" value="1"/>
</dbReference>
<evidence type="ECO:0000259" key="7">
    <source>
        <dbReference type="PROSITE" id="PS51935"/>
    </source>
</evidence>
<evidence type="ECO:0000313" key="8">
    <source>
        <dbReference type="EMBL" id="PPJ32129.1"/>
    </source>
</evidence>
<dbReference type="GO" id="GO:0006508">
    <property type="term" value="P:proteolysis"/>
    <property type="evidence" value="ECO:0007669"/>
    <property type="project" value="UniProtKB-KW"/>
</dbReference>
<comment type="similarity">
    <text evidence="1">Belongs to the peptidase C40 family.</text>
</comment>
<organism evidence="8 9">
    <name type="scientific">Nocardia nova</name>
    <dbReference type="NCBI Taxonomy" id="37330"/>
    <lineage>
        <taxon>Bacteria</taxon>
        <taxon>Bacillati</taxon>
        <taxon>Actinomycetota</taxon>
        <taxon>Actinomycetes</taxon>
        <taxon>Mycobacteriales</taxon>
        <taxon>Nocardiaceae</taxon>
        <taxon>Nocardia</taxon>
    </lineage>
</organism>
<dbReference type="InterPro" id="IPR038765">
    <property type="entry name" value="Papain-like_cys_pep_sf"/>
</dbReference>
<dbReference type="Proteomes" id="UP000238356">
    <property type="component" value="Unassembled WGS sequence"/>
</dbReference>
<dbReference type="GO" id="GO:0008234">
    <property type="term" value="F:cysteine-type peptidase activity"/>
    <property type="evidence" value="ECO:0007669"/>
    <property type="project" value="UniProtKB-KW"/>
</dbReference>
<dbReference type="Pfam" id="PF00877">
    <property type="entry name" value="NLPC_P60"/>
    <property type="match status" value="1"/>
</dbReference>
<feature type="coiled-coil region" evidence="5">
    <location>
        <begin position="61"/>
        <end position="130"/>
    </location>
</feature>
<keyword evidence="9" id="KW-1185">Reference proteome</keyword>
<feature type="region of interest" description="Disordered" evidence="6">
    <location>
        <begin position="295"/>
        <end position="333"/>
    </location>
</feature>
<keyword evidence="5" id="KW-0175">Coiled coil</keyword>
<evidence type="ECO:0000256" key="5">
    <source>
        <dbReference type="SAM" id="Coils"/>
    </source>
</evidence>
<feature type="compositionally biased region" description="Low complexity" evidence="6">
    <location>
        <begin position="320"/>
        <end position="333"/>
    </location>
</feature>
<evidence type="ECO:0000256" key="3">
    <source>
        <dbReference type="ARBA" id="ARBA00022801"/>
    </source>
</evidence>
<dbReference type="RefSeq" id="WP_104362579.1">
    <property type="nucleotide sequence ID" value="NZ_JAHUVX010000002.1"/>
</dbReference>
<evidence type="ECO:0000256" key="2">
    <source>
        <dbReference type="ARBA" id="ARBA00022670"/>
    </source>
</evidence>
<reference evidence="8 9" key="1">
    <citation type="submission" date="2018-02" db="EMBL/GenBank/DDBJ databases">
        <title>8 Nocardia nova and 1 Nocardia cyriacigeorgica strain used for evolution to TMP-SMX.</title>
        <authorList>
            <person name="Mehta H."/>
            <person name="Weng J."/>
            <person name="Shamoo Y."/>
        </authorList>
    </citation>
    <scope>NUCLEOTIDE SEQUENCE [LARGE SCALE GENOMIC DNA]</scope>
    <source>
        <strain evidence="8 9">BAA2227</strain>
    </source>
</reference>
<dbReference type="AlphaFoldDB" id="A0A2S6ADM0"/>
<evidence type="ECO:0000256" key="6">
    <source>
        <dbReference type="SAM" id="MobiDB-lite"/>
    </source>
</evidence>
<dbReference type="InterPro" id="IPR051794">
    <property type="entry name" value="PG_Endopeptidase_C40"/>
</dbReference>
<evidence type="ECO:0000313" key="9">
    <source>
        <dbReference type="Proteomes" id="UP000238356"/>
    </source>
</evidence>
<keyword evidence="2" id="KW-0645">Protease</keyword>
<name>A0A2S6ADM0_9NOCA</name>
<dbReference type="GeneID" id="66720077"/>
<keyword evidence="4" id="KW-0788">Thiol protease</keyword>
<dbReference type="PANTHER" id="PTHR47359:SF3">
    <property type="entry name" value="NLP_P60 DOMAIN-CONTAINING PROTEIN-RELATED"/>
    <property type="match status" value="1"/>
</dbReference>
<accession>A0A2S6ADM0</accession>
<comment type="caution">
    <text evidence="8">The sequence shown here is derived from an EMBL/GenBank/DDBJ whole genome shotgun (WGS) entry which is preliminary data.</text>
</comment>
<dbReference type="EMBL" id="PSZD01000002">
    <property type="protein sequence ID" value="PPJ32129.1"/>
    <property type="molecule type" value="Genomic_DNA"/>
</dbReference>
<feature type="coiled-coil region" evidence="5">
    <location>
        <begin position="194"/>
        <end position="260"/>
    </location>
</feature>
<proteinExistence type="inferred from homology"/>
<dbReference type="SUPFAM" id="SSF54001">
    <property type="entry name" value="Cysteine proteinases"/>
    <property type="match status" value="1"/>
</dbReference>
<feature type="domain" description="NlpC/P60" evidence="7">
    <location>
        <begin position="333"/>
        <end position="472"/>
    </location>
</feature>
<evidence type="ECO:0000256" key="1">
    <source>
        <dbReference type="ARBA" id="ARBA00007074"/>
    </source>
</evidence>
<dbReference type="Gene3D" id="3.90.1720.10">
    <property type="entry name" value="endopeptidase domain like (from Nostoc punctiforme)"/>
    <property type="match status" value="1"/>
</dbReference>
<protein>
    <submittedName>
        <fullName evidence="8">Invasin</fullName>
    </submittedName>
</protein>
<sequence length="472" mass="48964">MRISARRSGGAAKVAVGLLLCGIALTVTAPLVAAVPPPPPNPSDGDIAAAGAQVDAGVNQVSGLINQVATADQQLAQLDTEVAGKREAVNKALVDLQNARDAADAAAATVAATQRDLQSAGAQLDQAQGKFDEFAVDAYTHPGSTSMVNYLAGSDPASALDRADLLGMASKNQQAAIDGLRRAQVEQANKDSAARQAKKAADTAAAAADQKREQAQAAVAAAKAALDEQAQKRDALMAQRDSAQQQLDQARATVTGLQGQRDAYLAWDRQRRAEVAAAQAAATAAAARAAADQAAQDRAAELGAGKRPHTQLDNAPPPRRSMSTPSRPSGSRSELIETVVDRAMSQLGVTYAWGGGDEDGPTKGIHDGGVADSYGDYNKVGFDCSGLMIYAFAGVGISLPHYSGYQYTMGTRVKVAQRERGDMLFWGANGSEHVALYLGDGKMIEAPESGDVVKISSVREGGIMPYAVRLIT</sequence>
<gene>
    <name evidence="8" type="ORF">C5F51_04695</name>
</gene>
<dbReference type="PANTHER" id="PTHR47359">
    <property type="entry name" value="PEPTIDOGLYCAN DL-ENDOPEPTIDASE CWLO"/>
    <property type="match status" value="1"/>
</dbReference>
<keyword evidence="3" id="KW-0378">Hydrolase</keyword>
<dbReference type="InterPro" id="IPR000064">
    <property type="entry name" value="NLP_P60_dom"/>
</dbReference>
<evidence type="ECO:0000256" key="4">
    <source>
        <dbReference type="ARBA" id="ARBA00022807"/>
    </source>
</evidence>